<name>A0A699L494_TANCI</name>
<proteinExistence type="predicted"/>
<evidence type="ECO:0000256" key="2">
    <source>
        <dbReference type="ARBA" id="ARBA00023054"/>
    </source>
</evidence>
<evidence type="ECO:0000313" key="5">
    <source>
        <dbReference type="EMBL" id="GFB20292.1"/>
    </source>
</evidence>
<keyword evidence="2" id="KW-0175">Coiled coil</keyword>
<comment type="subcellular location">
    <subcellularLocation>
        <location evidence="1">Nucleus</location>
    </subcellularLocation>
</comment>
<accession>A0A699L494</accession>
<gene>
    <name evidence="5" type="ORF">Tci_692263</name>
</gene>
<evidence type="ECO:0000256" key="3">
    <source>
        <dbReference type="ARBA" id="ARBA00023242"/>
    </source>
</evidence>
<sequence>CAKNQLRNVSKRLESELQSSKKRHIKIVEQCESLKKGREDSDAREEALIELKAIKQKYHSVRNWEQYEYFTDNIFTMRQWCSKNFPQGKEQLEHLYNEVSYNSHEPS</sequence>
<evidence type="ECO:0000256" key="1">
    <source>
        <dbReference type="ARBA" id="ARBA00004123"/>
    </source>
</evidence>
<dbReference type="GO" id="GO:0005634">
    <property type="term" value="C:nucleus"/>
    <property type="evidence" value="ECO:0007669"/>
    <property type="project" value="UniProtKB-SubCell"/>
</dbReference>
<keyword evidence="3" id="KW-0539">Nucleus</keyword>
<dbReference type="EMBL" id="BKCJ010574467">
    <property type="protein sequence ID" value="GFB20292.1"/>
    <property type="molecule type" value="Genomic_DNA"/>
</dbReference>
<organism evidence="5">
    <name type="scientific">Tanacetum cinerariifolium</name>
    <name type="common">Dalmatian daisy</name>
    <name type="synonym">Chrysanthemum cinerariifolium</name>
    <dbReference type="NCBI Taxonomy" id="118510"/>
    <lineage>
        <taxon>Eukaryota</taxon>
        <taxon>Viridiplantae</taxon>
        <taxon>Streptophyta</taxon>
        <taxon>Embryophyta</taxon>
        <taxon>Tracheophyta</taxon>
        <taxon>Spermatophyta</taxon>
        <taxon>Magnoliopsida</taxon>
        <taxon>eudicotyledons</taxon>
        <taxon>Gunneridae</taxon>
        <taxon>Pentapetalae</taxon>
        <taxon>asterids</taxon>
        <taxon>campanulids</taxon>
        <taxon>Asterales</taxon>
        <taxon>Asteraceae</taxon>
        <taxon>Asteroideae</taxon>
        <taxon>Anthemideae</taxon>
        <taxon>Anthemidinae</taxon>
        <taxon>Tanacetum</taxon>
    </lineage>
</organism>
<comment type="caution">
    <text evidence="5">The sequence shown here is derived from an EMBL/GenBank/DDBJ whole genome shotgun (WGS) entry which is preliminary data.</text>
</comment>
<feature type="domain" description="Leucine zipper with capping helix" evidence="4">
    <location>
        <begin position="51"/>
        <end position="95"/>
    </location>
</feature>
<protein>
    <submittedName>
        <fullName evidence="5">Meiotic nuclear division protein 1 homolog</fullName>
    </submittedName>
</protein>
<dbReference type="InterPro" id="IPR040661">
    <property type="entry name" value="LZ3wCH"/>
</dbReference>
<dbReference type="AlphaFoldDB" id="A0A699L494"/>
<dbReference type="Pfam" id="PF18517">
    <property type="entry name" value="LZ3wCH"/>
    <property type="match status" value="1"/>
</dbReference>
<reference evidence="5" key="1">
    <citation type="journal article" date="2019" name="Sci. Rep.">
        <title>Draft genome of Tanacetum cinerariifolium, the natural source of mosquito coil.</title>
        <authorList>
            <person name="Yamashiro T."/>
            <person name="Shiraishi A."/>
            <person name="Satake H."/>
            <person name="Nakayama K."/>
        </authorList>
    </citation>
    <scope>NUCLEOTIDE SEQUENCE</scope>
</reference>
<evidence type="ECO:0000259" key="4">
    <source>
        <dbReference type="Pfam" id="PF18517"/>
    </source>
</evidence>
<feature type="non-terminal residue" evidence="5">
    <location>
        <position position="1"/>
    </location>
</feature>